<dbReference type="GO" id="GO:0046872">
    <property type="term" value="F:metal ion binding"/>
    <property type="evidence" value="ECO:0007669"/>
    <property type="project" value="UniProtKB-KW"/>
</dbReference>
<dbReference type="PANTHER" id="PTHR43063">
    <property type="entry name" value="4FE-4S CLUSTER CONTAINING PARA FAMILY ATPASE PROTEIN"/>
    <property type="match status" value="1"/>
</dbReference>
<organism evidence="5 6">
    <name type="scientific">Mesotoga infera</name>
    <dbReference type="NCBI Taxonomy" id="1236046"/>
    <lineage>
        <taxon>Bacteria</taxon>
        <taxon>Thermotogati</taxon>
        <taxon>Thermotogota</taxon>
        <taxon>Thermotogae</taxon>
        <taxon>Kosmotogales</taxon>
        <taxon>Kosmotogaceae</taxon>
        <taxon>Mesotoga</taxon>
    </lineage>
</organism>
<evidence type="ECO:0000259" key="4">
    <source>
        <dbReference type="PROSITE" id="PS51379"/>
    </source>
</evidence>
<feature type="domain" description="4Fe-4S ferredoxin-type" evidence="4">
    <location>
        <begin position="90"/>
        <end position="118"/>
    </location>
</feature>
<dbReference type="PANTHER" id="PTHR43063:SF1">
    <property type="entry name" value="4FE-4S CLUSTER CONTAINING PARA FAMILY ATPASE PROTEIN"/>
    <property type="match status" value="1"/>
</dbReference>
<evidence type="ECO:0000256" key="3">
    <source>
        <dbReference type="ARBA" id="ARBA00023014"/>
    </source>
</evidence>
<sequence length="283" mass="31115">MVIAVLSGKGGTGKTTLATNLASAISEDFDVQLLDADAEEPDVHLFFDPKIEHEEEIELMLPVIDKEKCTRCRKCAEACQFGALSVFDTGVMVFESLCHGCGLCTFVCPEKAISERPKVIGKVKTGRIDDKTAFGMGILEIGEPSPVRVIRKLKENIDRDKVVIIDSPPGTSCSVVETLRKVDFAILVTEPTPFGLHDLKLAVQIVREMGIPFGIVINRDTGSYTMIDEYAGEENLVLLERIPFDRSIAEAYSEGKLFTETSPSWKIRFKKLAEKIISLSGVS</sequence>
<dbReference type="Pfam" id="PF01656">
    <property type="entry name" value="CbiA"/>
    <property type="match status" value="1"/>
</dbReference>
<keyword evidence="2" id="KW-0408">Iron</keyword>
<evidence type="ECO:0000256" key="2">
    <source>
        <dbReference type="ARBA" id="ARBA00023004"/>
    </source>
</evidence>
<proteinExistence type="predicted"/>
<evidence type="ECO:0000256" key="1">
    <source>
        <dbReference type="ARBA" id="ARBA00022723"/>
    </source>
</evidence>
<dbReference type="PROSITE" id="PS51379">
    <property type="entry name" value="4FE4S_FER_2"/>
    <property type="match status" value="2"/>
</dbReference>
<dbReference type="SUPFAM" id="SSF54862">
    <property type="entry name" value="4Fe-4S ferredoxins"/>
    <property type="match status" value="1"/>
</dbReference>
<dbReference type="InterPro" id="IPR017896">
    <property type="entry name" value="4Fe4S_Fe-S-bd"/>
</dbReference>
<gene>
    <name evidence="5" type="ORF">DIT26_00895</name>
</gene>
<dbReference type="InterPro" id="IPR017900">
    <property type="entry name" value="4Fe4S_Fe_S_CS"/>
</dbReference>
<evidence type="ECO:0000313" key="5">
    <source>
        <dbReference type="EMBL" id="HCO69140.1"/>
    </source>
</evidence>
<dbReference type="GO" id="GO:0051536">
    <property type="term" value="F:iron-sulfur cluster binding"/>
    <property type="evidence" value="ECO:0007669"/>
    <property type="project" value="UniProtKB-KW"/>
</dbReference>
<accession>A0A3D3TJ20</accession>
<keyword evidence="3" id="KW-0411">Iron-sulfur</keyword>
<dbReference type="Proteomes" id="UP000264215">
    <property type="component" value="Unassembled WGS sequence"/>
</dbReference>
<feature type="domain" description="4Fe-4S ferredoxin-type" evidence="4">
    <location>
        <begin position="60"/>
        <end position="89"/>
    </location>
</feature>
<dbReference type="InterPro" id="IPR027417">
    <property type="entry name" value="P-loop_NTPase"/>
</dbReference>
<keyword evidence="1" id="KW-0479">Metal-binding</keyword>
<dbReference type="Gene3D" id="3.40.50.300">
    <property type="entry name" value="P-loop containing nucleotide triphosphate hydrolases"/>
    <property type="match status" value="1"/>
</dbReference>
<dbReference type="CDD" id="cd03110">
    <property type="entry name" value="SIMIBI_bact_arch"/>
    <property type="match status" value="1"/>
</dbReference>
<comment type="caution">
    <text evidence="5">The sequence shown here is derived from an EMBL/GenBank/DDBJ whole genome shotgun (WGS) entry which is preliminary data.</text>
</comment>
<dbReference type="InterPro" id="IPR002586">
    <property type="entry name" value="CobQ/CobB/MinD/ParA_Nub-bd_dom"/>
</dbReference>
<dbReference type="PROSITE" id="PS00198">
    <property type="entry name" value="4FE4S_FER_1"/>
    <property type="match status" value="1"/>
</dbReference>
<name>A0A3D3TJ20_9BACT</name>
<dbReference type="SUPFAM" id="SSF52540">
    <property type="entry name" value="P-loop containing nucleoside triphosphate hydrolases"/>
    <property type="match status" value="1"/>
</dbReference>
<protein>
    <submittedName>
        <fullName evidence="5">(4Fe-4S)-binding protein</fullName>
    </submittedName>
</protein>
<dbReference type="Pfam" id="PF00037">
    <property type="entry name" value="Fer4"/>
    <property type="match status" value="2"/>
</dbReference>
<dbReference type="AlphaFoldDB" id="A0A3D3TJ20"/>
<evidence type="ECO:0000313" key="6">
    <source>
        <dbReference type="Proteomes" id="UP000264215"/>
    </source>
</evidence>
<dbReference type="EMBL" id="DQBS01000021">
    <property type="protein sequence ID" value="HCO69140.1"/>
    <property type="molecule type" value="Genomic_DNA"/>
</dbReference>
<reference evidence="5 6" key="1">
    <citation type="journal article" date="2018" name="Nat. Biotechnol.">
        <title>A standardized bacterial taxonomy based on genome phylogeny substantially revises the tree of life.</title>
        <authorList>
            <person name="Parks D.H."/>
            <person name="Chuvochina M."/>
            <person name="Waite D.W."/>
            <person name="Rinke C."/>
            <person name="Skarshewski A."/>
            <person name="Chaumeil P.A."/>
            <person name="Hugenholtz P."/>
        </authorList>
    </citation>
    <scope>NUCLEOTIDE SEQUENCE [LARGE SCALE GENOMIC DNA]</scope>
    <source>
        <strain evidence="5">UBA9905</strain>
    </source>
</reference>
<dbReference type="Gene3D" id="3.30.70.20">
    <property type="match status" value="1"/>
</dbReference>